<dbReference type="AlphaFoldDB" id="A0A6I6GM90"/>
<dbReference type="KEGG" id="fls:GLV81_17185"/>
<dbReference type="GO" id="GO:0008770">
    <property type="term" value="F:[acyl-carrier-protein] phosphodiesterase activity"/>
    <property type="evidence" value="ECO:0007669"/>
    <property type="project" value="InterPro"/>
</dbReference>
<dbReference type="GO" id="GO:0006633">
    <property type="term" value="P:fatty acid biosynthetic process"/>
    <property type="evidence" value="ECO:0007669"/>
    <property type="project" value="InterPro"/>
</dbReference>
<keyword evidence="5" id="KW-1185">Reference proteome</keyword>
<name>A0A6I6GM90_9BACT</name>
<dbReference type="RefSeq" id="WP_157479986.1">
    <property type="nucleotide sequence ID" value="NZ_CP046566.1"/>
</dbReference>
<organism evidence="4 5">
    <name type="scientific">Phnomibacter ginsenosidimutans</name>
    <dbReference type="NCBI Taxonomy" id="2676868"/>
    <lineage>
        <taxon>Bacteria</taxon>
        <taxon>Pseudomonadati</taxon>
        <taxon>Bacteroidota</taxon>
        <taxon>Chitinophagia</taxon>
        <taxon>Chitinophagales</taxon>
        <taxon>Chitinophagaceae</taxon>
        <taxon>Phnomibacter</taxon>
    </lineage>
</organism>
<evidence type="ECO:0000313" key="5">
    <source>
        <dbReference type="Proteomes" id="UP000426027"/>
    </source>
</evidence>
<dbReference type="Proteomes" id="UP000426027">
    <property type="component" value="Chromosome"/>
</dbReference>
<protein>
    <submittedName>
        <fullName evidence="4">DUF479 domain-containing protein</fullName>
    </submittedName>
</protein>
<dbReference type="PANTHER" id="PTHR38764:SF1">
    <property type="entry name" value="ACYL CARRIER PROTEIN PHOSPHODIESTERASE"/>
    <property type="match status" value="1"/>
</dbReference>
<sequence>MNYLAHAYCSFREPGWLVGNMISDFVKGKKQYDYPPAIYTGIRLHRLIDTFTDSHAAVQEAKTVFRPHYRLYAGAFVDVSFDYFVANDPRCFADAAALESFAQFTYQTLQDHHDFLPEKFQGMLHYMRLQNWLYHYCSMWGMEKSFGGVVRRSQHLTDSATGFALFQQHLPLLQACYNAFSADLWPMLEEWRVAQIQGSDNTALQ</sequence>
<dbReference type="EMBL" id="CP046566">
    <property type="protein sequence ID" value="QGW29615.1"/>
    <property type="molecule type" value="Genomic_DNA"/>
</dbReference>
<evidence type="ECO:0000256" key="3">
    <source>
        <dbReference type="ARBA" id="ARBA00023098"/>
    </source>
</evidence>
<evidence type="ECO:0000313" key="4">
    <source>
        <dbReference type="EMBL" id="QGW29615.1"/>
    </source>
</evidence>
<dbReference type="InterPro" id="IPR007431">
    <property type="entry name" value="ACP_PD"/>
</dbReference>
<evidence type="ECO:0000256" key="1">
    <source>
        <dbReference type="ARBA" id="ARBA00022516"/>
    </source>
</evidence>
<keyword evidence="1" id="KW-0444">Lipid biosynthesis</keyword>
<proteinExistence type="predicted"/>
<gene>
    <name evidence="4" type="ORF">GLV81_17185</name>
</gene>
<dbReference type="PANTHER" id="PTHR38764">
    <property type="entry name" value="ACYL CARRIER PROTEIN PHOSPHODIESTERASE"/>
    <property type="match status" value="1"/>
</dbReference>
<dbReference type="Pfam" id="PF04336">
    <property type="entry name" value="ACP_PD"/>
    <property type="match status" value="1"/>
</dbReference>
<accession>A0A6I6GM90</accession>
<keyword evidence="3" id="KW-0443">Lipid metabolism</keyword>
<keyword evidence="2" id="KW-0378">Hydrolase</keyword>
<reference evidence="4 5" key="1">
    <citation type="submission" date="2019-11" db="EMBL/GenBank/DDBJ databases">
        <authorList>
            <person name="Im W.T."/>
        </authorList>
    </citation>
    <scope>NUCLEOTIDE SEQUENCE [LARGE SCALE GENOMIC DNA]</scope>
    <source>
        <strain evidence="4 5">SB-02</strain>
    </source>
</reference>
<evidence type="ECO:0000256" key="2">
    <source>
        <dbReference type="ARBA" id="ARBA00022801"/>
    </source>
</evidence>